<dbReference type="AlphaFoldDB" id="A0A3N6PCQ4"/>
<proteinExistence type="predicted"/>
<organism evidence="1 2">
    <name type="scientific">Natrarchaeobius chitinivorans</name>
    <dbReference type="NCBI Taxonomy" id="1679083"/>
    <lineage>
        <taxon>Archaea</taxon>
        <taxon>Methanobacteriati</taxon>
        <taxon>Methanobacteriota</taxon>
        <taxon>Stenosarchaea group</taxon>
        <taxon>Halobacteria</taxon>
        <taxon>Halobacteriales</taxon>
        <taxon>Natrialbaceae</taxon>
        <taxon>Natrarchaeobius</taxon>
    </lineage>
</organism>
<name>A0A3N6PCQ4_NATCH</name>
<reference evidence="1 2" key="1">
    <citation type="submission" date="2018-10" db="EMBL/GenBank/DDBJ databases">
        <title>Natrarchaeobius chitinivorans gen. nov., sp. nov., and Natrarchaeobius haloalkaliphilus sp. nov., alkaliphilic, chitin-utilizing haloarchaea from hypersaline alkaline lakes.</title>
        <authorList>
            <person name="Sorokin D.Y."/>
            <person name="Elcheninov A.G."/>
            <person name="Kostrikina N.A."/>
            <person name="Bale N.J."/>
            <person name="Sinninghe Damste J.S."/>
            <person name="Khijniak T.V."/>
            <person name="Kublanov I.V."/>
            <person name="Toshchakov S.V."/>
        </authorList>
    </citation>
    <scope>NUCLEOTIDE SEQUENCE [LARGE SCALE GENOMIC DNA]</scope>
    <source>
        <strain evidence="1 2">AArcht4T</strain>
    </source>
</reference>
<sequence length="60" mass="6652">MWKCKQSVVTVCRLAFGADSWLTTSGDTPVSLEAATERIDRLIALEEQLAKPRVTTRDGE</sequence>
<gene>
    <name evidence="1" type="ORF">EA473_11110</name>
</gene>
<evidence type="ECO:0000313" key="1">
    <source>
        <dbReference type="EMBL" id="RQG94625.1"/>
    </source>
</evidence>
<accession>A0A3N6PCQ4</accession>
<evidence type="ECO:0000313" key="2">
    <source>
        <dbReference type="Proteomes" id="UP000282323"/>
    </source>
</evidence>
<protein>
    <submittedName>
        <fullName evidence="1">Uncharacterized protein</fullName>
    </submittedName>
</protein>
<dbReference type="Proteomes" id="UP000282323">
    <property type="component" value="Unassembled WGS sequence"/>
</dbReference>
<comment type="caution">
    <text evidence="1">The sequence shown here is derived from an EMBL/GenBank/DDBJ whole genome shotgun (WGS) entry which is preliminary data.</text>
</comment>
<dbReference type="EMBL" id="REGA01000008">
    <property type="protein sequence ID" value="RQG94625.1"/>
    <property type="molecule type" value="Genomic_DNA"/>
</dbReference>
<keyword evidence="2" id="KW-1185">Reference proteome</keyword>